<accession>A0A9D4T0C0</accession>
<protein>
    <submittedName>
        <fullName evidence="2">Uncharacterized protein</fullName>
    </submittedName>
</protein>
<reference evidence="2" key="2">
    <citation type="submission" date="2021-09" db="EMBL/GenBank/DDBJ databases">
        <authorList>
            <person name="Jia N."/>
            <person name="Wang J."/>
            <person name="Shi W."/>
            <person name="Du L."/>
            <person name="Sun Y."/>
            <person name="Zhan W."/>
            <person name="Jiang J."/>
            <person name="Wang Q."/>
            <person name="Zhang B."/>
            <person name="Ji P."/>
            <person name="Sakyi L.B."/>
            <person name="Cui X."/>
            <person name="Yuan T."/>
            <person name="Jiang B."/>
            <person name="Yang W."/>
            <person name="Lam T.T.-Y."/>
            <person name="Chang Q."/>
            <person name="Ding S."/>
            <person name="Wang X."/>
            <person name="Zhu J."/>
            <person name="Ruan X."/>
            <person name="Zhao L."/>
            <person name="Wei J."/>
            <person name="Que T."/>
            <person name="Du C."/>
            <person name="Cheng J."/>
            <person name="Dai P."/>
            <person name="Han X."/>
            <person name="Huang E."/>
            <person name="Gao Y."/>
            <person name="Liu J."/>
            <person name="Shao H."/>
            <person name="Ye R."/>
            <person name="Li L."/>
            <person name="Wei W."/>
            <person name="Wang X."/>
            <person name="Wang C."/>
            <person name="Huo Q."/>
            <person name="Li W."/>
            <person name="Guo W."/>
            <person name="Chen H."/>
            <person name="Chen S."/>
            <person name="Zhou L."/>
            <person name="Zhou L."/>
            <person name="Ni X."/>
            <person name="Tian J."/>
            <person name="Zhou Y."/>
            <person name="Sheng Y."/>
            <person name="Liu T."/>
            <person name="Pan Y."/>
            <person name="Xia L."/>
            <person name="Li J."/>
            <person name="Zhao F."/>
            <person name="Cao W."/>
        </authorList>
    </citation>
    <scope>NUCLEOTIDE SEQUENCE</scope>
    <source>
        <strain evidence="2">Rsan-2018</strain>
        <tissue evidence="2">Larvae</tissue>
    </source>
</reference>
<name>A0A9D4T0C0_RHISA</name>
<comment type="caution">
    <text evidence="2">The sequence shown here is derived from an EMBL/GenBank/DDBJ whole genome shotgun (WGS) entry which is preliminary data.</text>
</comment>
<keyword evidence="3" id="KW-1185">Reference proteome</keyword>
<dbReference type="AlphaFoldDB" id="A0A9D4T0C0"/>
<feature type="region of interest" description="Disordered" evidence="1">
    <location>
        <begin position="275"/>
        <end position="299"/>
    </location>
</feature>
<gene>
    <name evidence="2" type="ORF">HPB52_022328</name>
</gene>
<dbReference type="EMBL" id="JABSTV010001249">
    <property type="protein sequence ID" value="KAH7963660.1"/>
    <property type="molecule type" value="Genomic_DNA"/>
</dbReference>
<proteinExistence type="predicted"/>
<reference evidence="2" key="1">
    <citation type="journal article" date="2020" name="Cell">
        <title>Large-Scale Comparative Analyses of Tick Genomes Elucidate Their Genetic Diversity and Vector Capacities.</title>
        <authorList>
            <consortium name="Tick Genome and Microbiome Consortium (TIGMIC)"/>
            <person name="Jia N."/>
            <person name="Wang J."/>
            <person name="Shi W."/>
            <person name="Du L."/>
            <person name="Sun Y."/>
            <person name="Zhan W."/>
            <person name="Jiang J.F."/>
            <person name="Wang Q."/>
            <person name="Zhang B."/>
            <person name="Ji P."/>
            <person name="Bell-Sakyi L."/>
            <person name="Cui X.M."/>
            <person name="Yuan T.T."/>
            <person name="Jiang B.G."/>
            <person name="Yang W.F."/>
            <person name="Lam T.T."/>
            <person name="Chang Q.C."/>
            <person name="Ding S.J."/>
            <person name="Wang X.J."/>
            <person name="Zhu J.G."/>
            <person name="Ruan X.D."/>
            <person name="Zhao L."/>
            <person name="Wei J.T."/>
            <person name="Ye R.Z."/>
            <person name="Que T.C."/>
            <person name="Du C.H."/>
            <person name="Zhou Y.H."/>
            <person name="Cheng J.X."/>
            <person name="Dai P.F."/>
            <person name="Guo W.B."/>
            <person name="Han X.H."/>
            <person name="Huang E.J."/>
            <person name="Li L.F."/>
            <person name="Wei W."/>
            <person name="Gao Y.C."/>
            <person name="Liu J.Z."/>
            <person name="Shao H.Z."/>
            <person name="Wang X."/>
            <person name="Wang C.C."/>
            <person name="Yang T.C."/>
            <person name="Huo Q.B."/>
            <person name="Li W."/>
            <person name="Chen H.Y."/>
            <person name="Chen S.E."/>
            <person name="Zhou L.G."/>
            <person name="Ni X.B."/>
            <person name="Tian J.H."/>
            <person name="Sheng Y."/>
            <person name="Liu T."/>
            <person name="Pan Y.S."/>
            <person name="Xia L.Y."/>
            <person name="Li J."/>
            <person name="Zhao F."/>
            <person name="Cao W.C."/>
        </authorList>
    </citation>
    <scope>NUCLEOTIDE SEQUENCE</scope>
    <source>
        <strain evidence="2">Rsan-2018</strain>
    </source>
</reference>
<organism evidence="2 3">
    <name type="scientific">Rhipicephalus sanguineus</name>
    <name type="common">Brown dog tick</name>
    <name type="synonym">Ixodes sanguineus</name>
    <dbReference type="NCBI Taxonomy" id="34632"/>
    <lineage>
        <taxon>Eukaryota</taxon>
        <taxon>Metazoa</taxon>
        <taxon>Ecdysozoa</taxon>
        <taxon>Arthropoda</taxon>
        <taxon>Chelicerata</taxon>
        <taxon>Arachnida</taxon>
        <taxon>Acari</taxon>
        <taxon>Parasitiformes</taxon>
        <taxon>Ixodida</taxon>
        <taxon>Ixodoidea</taxon>
        <taxon>Ixodidae</taxon>
        <taxon>Rhipicephalinae</taxon>
        <taxon>Rhipicephalus</taxon>
        <taxon>Rhipicephalus</taxon>
    </lineage>
</organism>
<sequence length="299" mass="33027">MSYEKENQINNTLMFHRALSKLTESPPLLDYGERDMALFYRSCYNYFADQSAGKAKDSSVRAILKELGIDEASTRVATFQELFSLALAESMTTGLASLVSAAEVTTYADGEARLRIDVGATLASILPPGYVEGFLDDTFSEWHSGDESRVVLMGQIDESLEKLRTPCLASESSHVTIRDLKVPFPGGDWLKALISIQGENDSSAYSPNTTVSIRGETCIVAMLSHLQRVSVEEARIYSLVVMYAHMKIYTYKETRTPARAATKIIAPVDNGLMKTSLPTSSEHESQMYKITKGESNQAF</sequence>
<evidence type="ECO:0000313" key="3">
    <source>
        <dbReference type="Proteomes" id="UP000821837"/>
    </source>
</evidence>
<evidence type="ECO:0000256" key="1">
    <source>
        <dbReference type="SAM" id="MobiDB-lite"/>
    </source>
</evidence>
<dbReference type="Proteomes" id="UP000821837">
    <property type="component" value="Chromosome 3"/>
</dbReference>
<evidence type="ECO:0000313" key="2">
    <source>
        <dbReference type="EMBL" id="KAH7963660.1"/>
    </source>
</evidence>